<evidence type="ECO:0000256" key="5">
    <source>
        <dbReference type="ARBA" id="ARBA00023295"/>
    </source>
</evidence>
<feature type="domain" description="Glycoside hydrolase 35 catalytic" evidence="7">
    <location>
        <begin position="211"/>
        <end position="290"/>
    </location>
</feature>
<feature type="domain" description="Glycoside hydrolase 35 catalytic" evidence="7">
    <location>
        <begin position="58"/>
        <end position="199"/>
    </location>
</feature>
<dbReference type="EMBL" id="QGKV02000299">
    <property type="protein sequence ID" value="KAF3593928.1"/>
    <property type="molecule type" value="Genomic_DNA"/>
</dbReference>
<proteinExistence type="inferred from homology"/>
<dbReference type="InterPro" id="IPR041392">
    <property type="entry name" value="GHD"/>
</dbReference>
<evidence type="ECO:0000256" key="1">
    <source>
        <dbReference type="ARBA" id="ARBA00001412"/>
    </source>
</evidence>
<dbReference type="SUPFAM" id="SSF49785">
    <property type="entry name" value="Galactose-binding domain-like"/>
    <property type="match status" value="1"/>
</dbReference>
<keyword evidence="6" id="KW-0732">Signal</keyword>
<dbReference type="InterPro" id="IPR008979">
    <property type="entry name" value="Galactose-bd-like_sf"/>
</dbReference>
<evidence type="ECO:0000256" key="3">
    <source>
        <dbReference type="ARBA" id="ARBA00012756"/>
    </source>
</evidence>
<sequence>MGLNFRYKAWVFLWVLCCSSLISSVKATVTYDHKAVIINGQRRILLSGSIHYPRSTPEYYFEERYDLVKFIQLVQQAGLYVHLRIGPYVCAEWNFGGFPVWLKFVPGMAFRTDNEPFKAAMQKFTEKIVGMMKQEKLFETQGGPIILSQIENEYGPVEWEIGAPGKAYTKWAAQMAEGLSTGVPWIMCKQDEDVPDSIIESSFLIYFLVRFPEFGGAVPYRPAEDIAFSVARFIHNGGSFMNYYMYHGGTNFDRTAGQFIATSYDYDAPLDEYGLPREPKYSHLTKLHKVIKLCEPALVSVDPTVTWLGDKLEAHVFKSESSCAAFLSNYNDSYAARVSFWGSTYDLPPWSVSILPDCKTEYYNTAKVRTPSIHMKMVPTNTKLSWGSYNEEIPYPNDNDNGTFSQDGLVEQINMTRDKTDYLWYLADVAVSDDEKFLKTGEDPLLTIESAGHALNVFVNGQLAGTAYGSLENPKLTFSQKIKLHAGFNKLALLSMAAGLPNGGVHYETWNTGVLGPVTLTGVNSGTWDMSKWKWSYKIGTKGESLSLHTASSTVEWKEGSLVATKQPLTWYKVRETQGLMNFTCQSS</sequence>
<feature type="chain" id="PRO_5046892525" description="beta-galactosidase" evidence="6">
    <location>
        <begin position="28"/>
        <end position="588"/>
    </location>
</feature>
<feature type="domain" description="Beta-galactosidase beta-sandwich" evidence="8">
    <location>
        <begin position="313"/>
        <end position="368"/>
    </location>
</feature>
<comment type="similarity">
    <text evidence="2">Belongs to the glycosyl hydrolase 35 family.</text>
</comment>
<dbReference type="InterPro" id="IPR001944">
    <property type="entry name" value="Glycoside_Hdrlase_35"/>
</dbReference>
<protein>
    <recommendedName>
        <fullName evidence="3">beta-galactosidase</fullName>
        <ecNumber evidence="3">3.2.1.23</ecNumber>
    </recommendedName>
</protein>
<keyword evidence="5" id="KW-0326">Glycosidase</keyword>
<organism evidence="9 10">
    <name type="scientific">Brassica cretica</name>
    <name type="common">Mustard</name>
    <dbReference type="NCBI Taxonomy" id="69181"/>
    <lineage>
        <taxon>Eukaryota</taxon>
        <taxon>Viridiplantae</taxon>
        <taxon>Streptophyta</taxon>
        <taxon>Embryophyta</taxon>
        <taxon>Tracheophyta</taxon>
        <taxon>Spermatophyta</taxon>
        <taxon>Magnoliopsida</taxon>
        <taxon>eudicotyledons</taxon>
        <taxon>Gunneridae</taxon>
        <taxon>Pentapetalae</taxon>
        <taxon>rosids</taxon>
        <taxon>malvids</taxon>
        <taxon>Brassicales</taxon>
        <taxon>Brassicaceae</taxon>
        <taxon>Brassiceae</taxon>
        <taxon>Brassica</taxon>
    </lineage>
</organism>
<dbReference type="Pfam" id="PF17834">
    <property type="entry name" value="GHD"/>
    <property type="match status" value="1"/>
</dbReference>
<evidence type="ECO:0000259" key="8">
    <source>
        <dbReference type="Pfam" id="PF17834"/>
    </source>
</evidence>
<dbReference type="Gene3D" id="3.20.20.80">
    <property type="entry name" value="Glycosidases"/>
    <property type="match status" value="2"/>
</dbReference>
<comment type="caution">
    <text evidence="9">The sequence shown here is derived from an EMBL/GenBank/DDBJ whole genome shotgun (WGS) entry which is preliminary data.</text>
</comment>
<evidence type="ECO:0000256" key="4">
    <source>
        <dbReference type="ARBA" id="ARBA00022801"/>
    </source>
</evidence>
<evidence type="ECO:0000313" key="9">
    <source>
        <dbReference type="EMBL" id="KAF3593928.1"/>
    </source>
</evidence>
<dbReference type="PANTHER" id="PTHR23421">
    <property type="entry name" value="BETA-GALACTOSIDASE RELATED"/>
    <property type="match status" value="1"/>
</dbReference>
<evidence type="ECO:0000256" key="2">
    <source>
        <dbReference type="ARBA" id="ARBA00009809"/>
    </source>
</evidence>
<dbReference type="Proteomes" id="UP000266723">
    <property type="component" value="Unassembled WGS sequence"/>
</dbReference>
<keyword evidence="10" id="KW-1185">Reference proteome</keyword>
<name>A0ABQ7E9N3_BRACR</name>
<feature type="signal peptide" evidence="6">
    <location>
        <begin position="1"/>
        <end position="27"/>
    </location>
</feature>
<dbReference type="Gene3D" id="2.60.120.260">
    <property type="entry name" value="Galactose-binding domain-like"/>
    <property type="match status" value="1"/>
</dbReference>
<dbReference type="PROSITE" id="PS01182">
    <property type="entry name" value="GLYCOSYL_HYDROL_F35"/>
    <property type="match status" value="1"/>
</dbReference>
<reference evidence="9 10" key="1">
    <citation type="journal article" date="2020" name="BMC Genomics">
        <title>Intraspecific diversification of the crop wild relative Brassica cretica Lam. using demographic model selection.</title>
        <authorList>
            <person name="Kioukis A."/>
            <person name="Michalopoulou V.A."/>
            <person name="Briers L."/>
            <person name="Pirintsos S."/>
            <person name="Studholme D.J."/>
            <person name="Pavlidis P."/>
            <person name="Sarris P.F."/>
        </authorList>
    </citation>
    <scope>NUCLEOTIDE SEQUENCE [LARGE SCALE GENOMIC DNA]</scope>
    <source>
        <strain evidence="10">cv. PFS-1207/04</strain>
    </source>
</reference>
<evidence type="ECO:0000256" key="6">
    <source>
        <dbReference type="SAM" id="SignalP"/>
    </source>
</evidence>
<evidence type="ECO:0000259" key="7">
    <source>
        <dbReference type="Pfam" id="PF01301"/>
    </source>
</evidence>
<accession>A0ABQ7E9N3</accession>
<dbReference type="SUPFAM" id="SSF51445">
    <property type="entry name" value="(Trans)glycosidases"/>
    <property type="match status" value="1"/>
</dbReference>
<keyword evidence="4" id="KW-0378">Hydrolase</keyword>
<evidence type="ECO:0000313" key="10">
    <source>
        <dbReference type="Proteomes" id="UP000266723"/>
    </source>
</evidence>
<dbReference type="EC" id="3.2.1.23" evidence="3"/>
<dbReference type="InterPro" id="IPR017853">
    <property type="entry name" value="GH"/>
</dbReference>
<dbReference type="InterPro" id="IPR019801">
    <property type="entry name" value="Glyco_hydro_35_CS"/>
</dbReference>
<gene>
    <name evidence="9" type="ORF">DY000_02027348</name>
</gene>
<comment type="catalytic activity">
    <reaction evidence="1">
        <text>Hydrolysis of terminal non-reducing beta-D-galactose residues in beta-D-galactosides.</text>
        <dbReference type="EC" id="3.2.1.23"/>
    </reaction>
</comment>
<dbReference type="InterPro" id="IPR031330">
    <property type="entry name" value="Gly_Hdrlase_35_cat"/>
</dbReference>
<dbReference type="Pfam" id="PF01301">
    <property type="entry name" value="Glyco_hydro_35"/>
    <property type="match status" value="2"/>
</dbReference>